<dbReference type="AlphaFoldDB" id="A0A1H9YWZ0"/>
<keyword evidence="4" id="KW-1185">Reference proteome</keyword>
<evidence type="ECO:0000313" key="4">
    <source>
        <dbReference type="Proteomes" id="UP000199095"/>
    </source>
</evidence>
<dbReference type="RefSeq" id="WP_093131286.1">
    <property type="nucleotide sequence ID" value="NZ_FOHJ01000001.1"/>
</dbReference>
<dbReference type="Proteomes" id="UP000199095">
    <property type="component" value="Unassembled WGS sequence"/>
</dbReference>
<keyword evidence="1" id="KW-0472">Membrane</keyword>
<name>A0A1H9YWZ0_9BACI</name>
<dbReference type="OrthoDB" id="2426743at2"/>
<dbReference type="STRING" id="237682.SAMN05421676_101322"/>
<proteinExistence type="predicted"/>
<feature type="transmembrane region" description="Helical" evidence="1">
    <location>
        <begin position="77"/>
        <end position="93"/>
    </location>
</feature>
<keyword evidence="1" id="KW-1133">Transmembrane helix</keyword>
<protein>
    <submittedName>
        <fullName evidence="3">Putative tricarboxylic transport membrane protein</fullName>
    </submittedName>
</protein>
<reference evidence="4" key="1">
    <citation type="submission" date="2016-10" db="EMBL/GenBank/DDBJ databases">
        <authorList>
            <person name="Varghese N."/>
            <person name="Submissions S."/>
        </authorList>
    </citation>
    <scope>NUCLEOTIDE SEQUENCE [LARGE SCALE GENOMIC DNA]</scope>
    <source>
        <strain evidence="4">CGMCC 1.3566</strain>
    </source>
</reference>
<dbReference type="InterPro" id="IPR009936">
    <property type="entry name" value="DUF1468"/>
</dbReference>
<feature type="domain" description="DUF1468" evidence="2">
    <location>
        <begin position="9"/>
        <end position="146"/>
    </location>
</feature>
<organism evidence="3 4">
    <name type="scientific">Salinibacillus kushneri</name>
    <dbReference type="NCBI Taxonomy" id="237682"/>
    <lineage>
        <taxon>Bacteria</taxon>
        <taxon>Bacillati</taxon>
        <taxon>Bacillota</taxon>
        <taxon>Bacilli</taxon>
        <taxon>Bacillales</taxon>
        <taxon>Bacillaceae</taxon>
        <taxon>Salinibacillus</taxon>
    </lineage>
</organism>
<feature type="transmembrane region" description="Helical" evidence="1">
    <location>
        <begin position="9"/>
        <end position="27"/>
    </location>
</feature>
<accession>A0A1H9YWZ0</accession>
<gene>
    <name evidence="3" type="ORF">SAMN05421676_101322</name>
</gene>
<evidence type="ECO:0000256" key="1">
    <source>
        <dbReference type="SAM" id="Phobius"/>
    </source>
</evidence>
<feature type="transmembrane region" description="Helical" evidence="1">
    <location>
        <begin position="39"/>
        <end position="57"/>
    </location>
</feature>
<dbReference type="Pfam" id="PF07331">
    <property type="entry name" value="TctB"/>
    <property type="match status" value="1"/>
</dbReference>
<feature type="transmembrane region" description="Helical" evidence="1">
    <location>
        <begin position="123"/>
        <end position="143"/>
    </location>
</feature>
<sequence>MLKRINQRIAVVLFVISAGYLIMSYQLPSFAYTAVDADVIPKGLGYLLTMLSIVLYFSKNTETEEQKERRNIPKRDMGGLLTVGGMLFLYIWLFEIIGFVLMTSLFVFFCSLILGYKKHIINALVSIIFSISTYTIFVFLLKIQLPQGILPI</sequence>
<keyword evidence="1" id="KW-0812">Transmembrane</keyword>
<evidence type="ECO:0000259" key="2">
    <source>
        <dbReference type="Pfam" id="PF07331"/>
    </source>
</evidence>
<evidence type="ECO:0000313" key="3">
    <source>
        <dbReference type="EMBL" id="SES73633.1"/>
    </source>
</evidence>
<dbReference type="EMBL" id="FOHJ01000001">
    <property type="protein sequence ID" value="SES73633.1"/>
    <property type="molecule type" value="Genomic_DNA"/>
</dbReference>